<evidence type="ECO:0000256" key="1">
    <source>
        <dbReference type="ARBA" id="ARBA00010833"/>
    </source>
</evidence>
<evidence type="ECO:0000313" key="5">
    <source>
        <dbReference type="EMBL" id="MFC6726518.1"/>
    </source>
</evidence>
<evidence type="ECO:0000256" key="2">
    <source>
        <dbReference type="ARBA" id="ARBA00022801"/>
    </source>
</evidence>
<dbReference type="SUPFAM" id="SSF48208">
    <property type="entry name" value="Six-hairpin glycosidases"/>
    <property type="match status" value="1"/>
</dbReference>
<dbReference type="InterPro" id="IPR054491">
    <property type="entry name" value="MGH1-like_GH"/>
</dbReference>
<feature type="non-terminal residue" evidence="5">
    <location>
        <position position="1"/>
    </location>
</feature>
<comment type="caution">
    <text evidence="5">The sequence shown here is derived from an EMBL/GenBank/DDBJ whole genome shotgun (WGS) entry which is preliminary data.</text>
</comment>
<evidence type="ECO:0000256" key="3">
    <source>
        <dbReference type="ARBA" id="ARBA00023295"/>
    </source>
</evidence>
<dbReference type="InterPro" id="IPR004888">
    <property type="entry name" value="Glycoside_hydrolase_63"/>
</dbReference>
<dbReference type="Pfam" id="PF22422">
    <property type="entry name" value="MGH1-like_GH"/>
    <property type="match status" value="1"/>
</dbReference>
<evidence type="ECO:0000259" key="4">
    <source>
        <dbReference type="Pfam" id="PF22422"/>
    </source>
</evidence>
<feature type="non-terminal residue" evidence="5">
    <location>
        <position position="250"/>
    </location>
</feature>
<protein>
    <submittedName>
        <fullName evidence="5">Glycoside hydrolase</fullName>
    </submittedName>
</protein>
<dbReference type="GO" id="GO:0016798">
    <property type="term" value="F:hydrolase activity, acting on glycosyl bonds"/>
    <property type="evidence" value="ECO:0007669"/>
    <property type="project" value="UniProtKB-KW"/>
</dbReference>
<comment type="similarity">
    <text evidence="1">Belongs to the glycosyl hydrolase 63 family.</text>
</comment>
<name>A0ABD5S483_9EURY</name>
<reference evidence="5 6" key="1">
    <citation type="journal article" date="2019" name="Int. J. Syst. Evol. Microbiol.">
        <title>The Global Catalogue of Microorganisms (GCM) 10K type strain sequencing project: providing services to taxonomists for standard genome sequencing and annotation.</title>
        <authorList>
            <consortium name="The Broad Institute Genomics Platform"/>
            <consortium name="The Broad Institute Genome Sequencing Center for Infectious Disease"/>
            <person name="Wu L."/>
            <person name="Ma J."/>
        </authorList>
    </citation>
    <scope>NUCLEOTIDE SEQUENCE [LARGE SCALE GENOMIC DNA]</scope>
    <source>
        <strain evidence="5 6">NBRC 111368</strain>
    </source>
</reference>
<organism evidence="5 6">
    <name type="scientific">Halobium palmae</name>
    <dbReference type="NCBI Taxonomy" id="1776492"/>
    <lineage>
        <taxon>Archaea</taxon>
        <taxon>Methanobacteriati</taxon>
        <taxon>Methanobacteriota</taxon>
        <taxon>Stenosarchaea group</taxon>
        <taxon>Halobacteria</taxon>
        <taxon>Halobacteriales</taxon>
        <taxon>Haloferacaceae</taxon>
        <taxon>Halobium</taxon>
    </lineage>
</organism>
<feature type="domain" description="Mannosylglycerate hydrolase MGH1-like glycoside hydrolase" evidence="4">
    <location>
        <begin position="16"/>
        <end position="250"/>
    </location>
</feature>
<proteinExistence type="inferred from homology"/>
<keyword evidence="6" id="KW-1185">Reference proteome</keyword>
<dbReference type="InterPro" id="IPR012341">
    <property type="entry name" value="6hp_glycosidase-like_sf"/>
</dbReference>
<dbReference type="Proteomes" id="UP001596328">
    <property type="component" value="Unassembled WGS sequence"/>
</dbReference>
<sequence length="250" mass="27939">RGNRRDGYTIPSATLYPFQWNWDSAFVAAGLAAADPDAAATELRTLLDAQWTNGMVPQIAFWSDATGYFPGPEEWDAGTDSVRTSGITQPPMVVPAARRVYEALNGEGTDGAAAFLDAVVPALDDYLAWWLRERSDDERVVYVRHPWETGMDDSPAWVSVLESFEPRDVAGVDDLVYGREDRKSESLADQRPTDWDYDRYVALVRQGRAFDWDEARLREVCPFVVEDPLTNAIFARACEDLAAMYAVLGD</sequence>
<keyword evidence="3" id="KW-0326">Glycosidase</keyword>
<dbReference type="PANTHER" id="PTHR10412">
    <property type="entry name" value="MANNOSYL-OLIGOSACCHARIDE GLUCOSIDASE"/>
    <property type="match status" value="1"/>
</dbReference>
<dbReference type="EMBL" id="JBHSWU010001177">
    <property type="protein sequence ID" value="MFC6726518.1"/>
    <property type="molecule type" value="Genomic_DNA"/>
</dbReference>
<evidence type="ECO:0000313" key="6">
    <source>
        <dbReference type="Proteomes" id="UP001596328"/>
    </source>
</evidence>
<dbReference type="Gene3D" id="1.50.10.10">
    <property type="match status" value="1"/>
</dbReference>
<gene>
    <name evidence="5" type="ORF">ACFQE1_19550</name>
</gene>
<dbReference type="InterPro" id="IPR008928">
    <property type="entry name" value="6-hairpin_glycosidase_sf"/>
</dbReference>
<keyword evidence="2 5" id="KW-0378">Hydrolase</keyword>
<accession>A0ABD5S483</accession>
<dbReference type="PANTHER" id="PTHR10412:SF11">
    <property type="entry name" value="MANNOSYL-OLIGOSACCHARIDE GLUCOSIDASE"/>
    <property type="match status" value="1"/>
</dbReference>
<dbReference type="AlphaFoldDB" id="A0ABD5S483"/>